<evidence type="ECO:0000256" key="2">
    <source>
        <dbReference type="ARBA" id="ARBA00022771"/>
    </source>
</evidence>
<sequence length="408" mass="48045">MGRKSKTRKQINKGKQRLAYLTDLDHTYHEFSLKLDNLAPTKWVERRLLIEEQIQMFERSKELYLAQNCLKFYWGRMSTLHSRLFSVFVQSQKYLAALELCLKFEQFPPKAINKSLIELHIDLFLLRLDKSRHYLHTEVIMKVIKILNEAGTESDIEERFISSQNAYILNCLFELSRFQMYEAVKVLTNKMLVTDLRIERNLPTERGVIFFLFSGIDELRFDILDHGANNNKLFELTREDCKAMLSCDPMQYGEVFLADAILGYYATFYEKFSSLDADVEEYCIKAMEMYITFKRNQFSDSCCTCHEVGKERLMLCQGCRSVKFCCKDCQRLNYLHQEETGTKGMGHKYLCPVFKAYQKRNKNTDDSKKDHLDRKFRRACKRFLIGTLENIGEKRAKCLVAFTTADED</sequence>
<dbReference type="EMBL" id="BLLK01000074">
    <property type="protein sequence ID" value="GFH61547.1"/>
    <property type="molecule type" value="Genomic_DNA"/>
</dbReference>
<evidence type="ECO:0000313" key="7">
    <source>
        <dbReference type="Proteomes" id="UP001054902"/>
    </source>
</evidence>
<keyword evidence="1" id="KW-0479">Metal-binding</keyword>
<organism evidence="6 7">
    <name type="scientific">Chaetoceros tenuissimus</name>
    <dbReference type="NCBI Taxonomy" id="426638"/>
    <lineage>
        <taxon>Eukaryota</taxon>
        <taxon>Sar</taxon>
        <taxon>Stramenopiles</taxon>
        <taxon>Ochrophyta</taxon>
        <taxon>Bacillariophyta</taxon>
        <taxon>Coscinodiscophyceae</taxon>
        <taxon>Chaetocerotophycidae</taxon>
        <taxon>Chaetocerotales</taxon>
        <taxon>Chaetocerotaceae</taxon>
        <taxon>Chaetoceros</taxon>
    </lineage>
</organism>
<feature type="domain" description="MYND-type" evidence="5">
    <location>
        <begin position="302"/>
        <end position="351"/>
    </location>
</feature>
<keyword evidence="7" id="KW-1185">Reference proteome</keyword>
<reference evidence="6 7" key="1">
    <citation type="journal article" date="2021" name="Sci. Rep.">
        <title>The genome of the diatom Chaetoceros tenuissimus carries an ancient integrated fragment of an extant virus.</title>
        <authorList>
            <person name="Hongo Y."/>
            <person name="Kimura K."/>
            <person name="Takaki Y."/>
            <person name="Yoshida Y."/>
            <person name="Baba S."/>
            <person name="Kobayashi G."/>
            <person name="Nagasaki K."/>
            <person name="Hano T."/>
            <person name="Tomaru Y."/>
        </authorList>
    </citation>
    <scope>NUCLEOTIDE SEQUENCE [LARGE SCALE GENOMIC DNA]</scope>
    <source>
        <strain evidence="6 7">NIES-3715</strain>
    </source>
</reference>
<dbReference type="PROSITE" id="PS50865">
    <property type="entry name" value="ZF_MYND_2"/>
    <property type="match status" value="1"/>
</dbReference>
<accession>A0AAD3HF24</accession>
<dbReference type="InterPro" id="IPR002893">
    <property type="entry name" value="Znf_MYND"/>
</dbReference>
<keyword evidence="2 4" id="KW-0863">Zinc-finger</keyword>
<evidence type="ECO:0000313" key="6">
    <source>
        <dbReference type="EMBL" id="GFH61547.1"/>
    </source>
</evidence>
<gene>
    <name evidence="6" type="ORF">CTEN210_18023</name>
</gene>
<dbReference type="AlphaFoldDB" id="A0AAD3HF24"/>
<name>A0AAD3HF24_9STRA</name>
<evidence type="ECO:0000256" key="4">
    <source>
        <dbReference type="PROSITE-ProRule" id="PRU00134"/>
    </source>
</evidence>
<dbReference type="GO" id="GO:0008270">
    <property type="term" value="F:zinc ion binding"/>
    <property type="evidence" value="ECO:0007669"/>
    <property type="project" value="UniProtKB-KW"/>
</dbReference>
<proteinExistence type="predicted"/>
<evidence type="ECO:0000259" key="5">
    <source>
        <dbReference type="PROSITE" id="PS50865"/>
    </source>
</evidence>
<keyword evidence="3" id="KW-0862">Zinc</keyword>
<protein>
    <recommendedName>
        <fullName evidence="5">MYND-type domain-containing protein</fullName>
    </recommendedName>
</protein>
<evidence type="ECO:0000256" key="3">
    <source>
        <dbReference type="ARBA" id="ARBA00022833"/>
    </source>
</evidence>
<evidence type="ECO:0000256" key="1">
    <source>
        <dbReference type="ARBA" id="ARBA00022723"/>
    </source>
</evidence>
<comment type="caution">
    <text evidence="6">The sequence shown here is derived from an EMBL/GenBank/DDBJ whole genome shotgun (WGS) entry which is preliminary data.</text>
</comment>
<dbReference type="Proteomes" id="UP001054902">
    <property type="component" value="Unassembled WGS sequence"/>
</dbReference>